<sequence length="182" mass="21247">MKSHSQSQLCITTTNSKTHILPLSLSHTHTNYTVLHQTKRSPLFIMQHDDRKSGSTSGKVKKGFLAVQVGLEHDQEFHLHNNNNSNIEYYNSTKDELQKFVIPIWYLYHPLFIGLLDRAREVYGYHVDGPLRLPIPVDDFIHLRWMIEKENHPSSGGSSRRDDDHHQHHHQYSYHAPSFRSC</sequence>
<organism evidence="3 4">
    <name type="scientific">Spinacia oleracea</name>
    <name type="common">Spinach</name>
    <dbReference type="NCBI Taxonomy" id="3562"/>
    <lineage>
        <taxon>Eukaryota</taxon>
        <taxon>Viridiplantae</taxon>
        <taxon>Streptophyta</taxon>
        <taxon>Embryophyta</taxon>
        <taxon>Tracheophyta</taxon>
        <taxon>Spermatophyta</taxon>
        <taxon>Magnoliopsida</taxon>
        <taxon>eudicotyledons</taxon>
        <taxon>Gunneridae</taxon>
        <taxon>Pentapetalae</taxon>
        <taxon>Caryophyllales</taxon>
        <taxon>Chenopodiaceae</taxon>
        <taxon>Chenopodioideae</taxon>
        <taxon>Anserineae</taxon>
        <taxon>Spinacia</taxon>
    </lineage>
</organism>
<dbReference type="InterPro" id="IPR003676">
    <property type="entry name" value="SAUR_fam"/>
</dbReference>
<dbReference type="GeneID" id="130472515"/>
<dbReference type="PANTHER" id="PTHR31374:SF364">
    <property type="entry name" value="AUXIN-RESPONSIVE PROTEIN"/>
    <property type="match status" value="1"/>
</dbReference>
<dbReference type="Proteomes" id="UP000813463">
    <property type="component" value="Chromosome 4"/>
</dbReference>
<gene>
    <name evidence="4" type="primary">LOC130472515</name>
</gene>
<evidence type="ECO:0000256" key="1">
    <source>
        <dbReference type="ARBA" id="ARBA00006974"/>
    </source>
</evidence>
<evidence type="ECO:0000256" key="2">
    <source>
        <dbReference type="SAM" id="MobiDB-lite"/>
    </source>
</evidence>
<accession>A0ABM3RVS4</accession>
<keyword evidence="3" id="KW-1185">Reference proteome</keyword>
<reference evidence="4" key="2">
    <citation type="submission" date="2025-08" db="UniProtKB">
        <authorList>
            <consortium name="RefSeq"/>
        </authorList>
    </citation>
    <scope>IDENTIFICATION</scope>
    <source>
        <tissue evidence="4">Leaf</tissue>
    </source>
</reference>
<evidence type="ECO:0000313" key="4">
    <source>
        <dbReference type="RefSeq" id="XP_056699712.1"/>
    </source>
</evidence>
<protein>
    <submittedName>
        <fullName evidence="4">Auxin-responsive protein SAUR32</fullName>
    </submittedName>
</protein>
<comment type="similarity">
    <text evidence="1">Belongs to the ARG7 family.</text>
</comment>
<dbReference type="PANTHER" id="PTHR31374">
    <property type="entry name" value="AUXIN-INDUCED PROTEIN-LIKE-RELATED"/>
    <property type="match status" value="1"/>
</dbReference>
<reference evidence="3" key="1">
    <citation type="journal article" date="2021" name="Nat. Commun.">
        <title>Genomic analyses provide insights into spinach domestication and the genetic basis of agronomic traits.</title>
        <authorList>
            <person name="Cai X."/>
            <person name="Sun X."/>
            <person name="Xu C."/>
            <person name="Sun H."/>
            <person name="Wang X."/>
            <person name="Ge C."/>
            <person name="Zhang Z."/>
            <person name="Wang Q."/>
            <person name="Fei Z."/>
            <person name="Jiao C."/>
            <person name="Wang Q."/>
        </authorList>
    </citation>
    <scope>NUCLEOTIDE SEQUENCE [LARGE SCALE GENOMIC DNA]</scope>
    <source>
        <strain evidence="3">cv. Varoflay</strain>
    </source>
</reference>
<proteinExistence type="inferred from homology"/>
<evidence type="ECO:0000313" key="3">
    <source>
        <dbReference type="Proteomes" id="UP000813463"/>
    </source>
</evidence>
<dbReference type="RefSeq" id="XP_056699712.1">
    <property type="nucleotide sequence ID" value="XM_056843734.1"/>
</dbReference>
<name>A0ABM3RVS4_SPIOL</name>
<feature type="region of interest" description="Disordered" evidence="2">
    <location>
        <begin position="152"/>
        <end position="182"/>
    </location>
</feature>
<dbReference type="Pfam" id="PF02519">
    <property type="entry name" value="Auxin_inducible"/>
    <property type="match status" value="1"/>
</dbReference>